<accession>A0A8W7PHW8</accession>
<protein>
    <submittedName>
        <fullName evidence="1">Uncharacterized protein</fullName>
    </submittedName>
</protein>
<reference evidence="1" key="1">
    <citation type="submission" date="2022-08" db="UniProtKB">
        <authorList>
            <consortium name="EnsemblMetazoa"/>
        </authorList>
    </citation>
    <scope>IDENTIFICATION</scope>
</reference>
<organism evidence="1">
    <name type="scientific">Anopheles coluzzii</name>
    <name type="common">African malaria mosquito</name>
    <dbReference type="NCBI Taxonomy" id="1518534"/>
    <lineage>
        <taxon>Eukaryota</taxon>
        <taxon>Metazoa</taxon>
        <taxon>Ecdysozoa</taxon>
        <taxon>Arthropoda</taxon>
        <taxon>Hexapoda</taxon>
        <taxon>Insecta</taxon>
        <taxon>Pterygota</taxon>
        <taxon>Neoptera</taxon>
        <taxon>Endopterygota</taxon>
        <taxon>Diptera</taxon>
        <taxon>Nematocera</taxon>
        <taxon>Culicoidea</taxon>
        <taxon>Culicidae</taxon>
        <taxon>Anophelinae</taxon>
        <taxon>Anopheles</taxon>
    </lineage>
</organism>
<dbReference type="Proteomes" id="UP000075882">
    <property type="component" value="Unassembled WGS sequence"/>
</dbReference>
<sequence>MASVGRYGRCAVAHGPVHLAHVPHVRPVRVDVRLGPRVRRHAVRPIANPLPLAEVQCGPVKHVTVPHREAVRDAHGQPADKHARQMLRGPEVVVVQMLRGQHARHEAGVVRVQQRGKDDLLAACVKVRPQCVDLGPDGARTGGAAVQRHPVDAVRLGVDDRAQKLLQIEAEYHQVQYQRVAQHEQMDVARLLVDLCAAANEGREHKRKERVLGHLFAYVRVRFRAVGIDAPQDAAVQEPPARHNVDEDG</sequence>
<name>A0A8W7PHW8_ANOCL</name>
<dbReference type="EnsemblMetazoa" id="ACOM032045-RA">
    <property type="protein sequence ID" value="ACOM032045-PA.1"/>
    <property type="gene ID" value="ACOM032045"/>
</dbReference>
<evidence type="ECO:0000313" key="1">
    <source>
        <dbReference type="EnsemblMetazoa" id="ACOM032045-PA.1"/>
    </source>
</evidence>
<proteinExistence type="predicted"/>
<dbReference type="AlphaFoldDB" id="A0A8W7PHW8"/>